<dbReference type="Gene3D" id="3.30.700.10">
    <property type="entry name" value="Glycoprotein, Type 4 Pilin"/>
    <property type="match status" value="1"/>
</dbReference>
<dbReference type="NCBIfam" id="TIGR01710">
    <property type="entry name" value="typeII_sec_gspG"/>
    <property type="match status" value="1"/>
</dbReference>
<keyword evidence="4" id="KW-1003">Cell membrane</keyword>
<evidence type="ECO:0000256" key="9">
    <source>
        <dbReference type="ARBA" id="ARBA00023136"/>
    </source>
</evidence>
<protein>
    <recommendedName>
        <fullName evidence="3">Type II secretion system core protein G</fullName>
    </recommendedName>
</protein>
<evidence type="ECO:0000256" key="3">
    <source>
        <dbReference type="ARBA" id="ARBA00020042"/>
    </source>
</evidence>
<sequence>MSDMKEMNMNNSMNKHNVEQSLNPCTQSTVSRLAESCDSEHSSSSCARTKFHFVNPRSGFTLIEVMVVIVILGVLAALIVPNVMGRGEKAKVDTTSITLKGVAGALDQYKLDNGRYPSMQDGGLDALVNQPASAKNWLPGGYVKGGYPKDSWENDLQYVIPGREGRPFDLYSFGADGKEGGEGNDADIYYQP</sequence>
<dbReference type="InterPro" id="IPR013545">
    <property type="entry name" value="T2SS_protein-GspG_C"/>
</dbReference>
<organism evidence="12 13">
    <name type="scientific">Acinetobacter courvalinii</name>
    <dbReference type="NCBI Taxonomy" id="280147"/>
    <lineage>
        <taxon>Bacteria</taxon>
        <taxon>Pseudomonadati</taxon>
        <taxon>Pseudomonadota</taxon>
        <taxon>Gammaproteobacteria</taxon>
        <taxon>Moraxellales</taxon>
        <taxon>Moraxellaceae</taxon>
        <taxon>Acinetobacter</taxon>
    </lineage>
</organism>
<dbReference type="PRINTS" id="PR00813">
    <property type="entry name" value="BCTERIALGSPG"/>
</dbReference>
<dbReference type="PROSITE" id="PS00409">
    <property type="entry name" value="PROKAR_NTER_METHYL"/>
    <property type="match status" value="1"/>
</dbReference>
<dbReference type="NCBIfam" id="TIGR02532">
    <property type="entry name" value="IV_pilin_GFxxxE"/>
    <property type="match status" value="1"/>
</dbReference>
<dbReference type="GO" id="GO:0015627">
    <property type="term" value="C:type II protein secretion system complex"/>
    <property type="evidence" value="ECO:0007669"/>
    <property type="project" value="InterPro"/>
</dbReference>
<dbReference type="PANTHER" id="PTHR30093:SF44">
    <property type="entry name" value="TYPE II SECRETION SYSTEM CORE PROTEIN G"/>
    <property type="match status" value="1"/>
</dbReference>
<dbReference type="InterPro" id="IPR012902">
    <property type="entry name" value="N_methyl_site"/>
</dbReference>
<evidence type="ECO:0000313" key="12">
    <source>
        <dbReference type="EMBL" id="MDH0564758.1"/>
    </source>
</evidence>
<dbReference type="Proteomes" id="UP001159329">
    <property type="component" value="Unassembled WGS sequence"/>
</dbReference>
<evidence type="ECO:0000259" key="11">
    <source>
        <dbReference type="Pfam" id="PF08334"/>
    </source>
</evidence>
<dbReference type="PANTHER" id="PTHR30093">
    <property type="entry name" value="GENERAL SECRETION PATHWAY PROTEIN G"/>
    <property type="match status" value="1"/>
</dbReference>
<gene>
    <name evidence="12" type="primary">gspG</name>
    <name evidence="12" type="ORF">N7644_13860</name>
</gene>
<keyword evidence="8 10" id="KW-1133">Transmembrane helix</keyword>
<reference evidence="12" key="1">
    <citation type="submission" date="2022-09" db="EMBL/GenBank/DDBJ databases">
        <title>Intensive care unit water sources are persistently colonized with multi-drug resistant bacteria and are the site of extensive horizontal gene transfer of antibiotic resistance genes.</title>
        <authorList>
            <person name="Diorio-Toth L."/>
        </authorList>
    </citation>
    <scope>NUCLEOTIDE SEQUENCE</scope>
    <source>
        <strain evidence="12">GD04005</strain>
    </source>
</reference>
<dbReference type="InterPro" id="IPR045584">
    <property type="entry name" value="Pilin-like"/>
</dbReference>
<keyword evidence="6" id="KW-0997">Cell inner membrane</keyword>
<comment type="caution">
    <text evidence="12">The sequence shown here is derived from an EMBL/GenBank/DDBJ whole genome shotgun (WGS) entry which is preliminary data.</text>
</comment>
<accession>A0AA42L833</accession>
<evidence type="ECO:0000256" key="6">
    <source>
        <dbReference type="ARBA" id="ARBA00022519"/>
    </source>
</evidence>
<evidence type="ECO:0000256" key="2">
    <source>
        <dbReference type="ARBA" id="ARBA00009984"/>
    </source>
</evidence>
<feature type="domain" description="Type II secretion system protein GspG C-terminal" evidence="11">
    <location>
        <begin position="82"/>
        <end position="189"/>
    </location>
</feature>
<comment type="similarity">
    <text evidence="2">Belongs to the GSP G family.</text>
</comment>
<evidence type="ECO:0000256" key="4">
    <source>
        <dbReference type="ARBA" id="ARBA00022475"/>
    </source>
</evidence>
<dbReference type="RefSeq" id="WP_279696301.1">
    <property type="nucleotide sequence ID" value="NZ_JAOEEO010000004.1"/>
</dbReference>
<dbReference type="InterPro" id="IPR010054">
    <property type="entry name" value="Type2_sec_GspG"/>
</dbReference>
<dbReference type="EMBL" id="JAOEEO010000004">
    <property type="protein sequence ID" value="MDH0564758.1"/>
    <property type="molecule type" value="Genomic_DNA"/>
</dbReference>
<keyword evidence="5" id="KW-0488">Methylation</keyword>
<dbReference type="SUPFAM" id="SSF54523">
    <property type="entry name" value="Pili subunits"/>
    <property type="match status" value="1"/>
</dbReference>
<dbReference type="Pfam" id="PF08334">
    <property type="entry name" value="T2SSG"/>
    <property type="match status" value="1"/>
</dbReference>
<evidence type="ECO:0000256" key="5">
    <source>
        <dbReference type="ARBA" id="ARBA00022481"/>
    </source>
</evidence>
<evidence type="ECO:0000256" key="7">
    <source>
        <dbReference type="ARBA" id="ARBA00022692"/>
    </source>
</evidence>
<dbReference type="Pfam" id="PF07963">
    <property type="entry name" value="N_methyl"/>
    <property type="match status" value="1"/>
</dbReference>
<name>A0AA42L833_9GAMM</name>
<evidence type="ECO:0000313" key="13">
    <source>
        <dbReference type="Proteomes" id="UP001159329"/>
    </source>
</evidence>
<dbReference type="GO" id="GO:0005886">
    <property type="term" value="C:plasma membrane"/>
    <property type="evidence" value="ECO:0007669"/>
    <property type="project" value="UniProtKB-SubCell"/>
</dbReference>
<evidence type="ECO:0000256" key="8">
    <source>
        <dbReference type="ARBA" id="ARBA00022989"/>
    </source>
</evidence>
<dbReference type="InterPro" id="IPR000983">
    <property type="entry name" value="Bac_GSPG_pilin"/>
</dbReference>
<feature type="transmembrane region" description="Helical" evidence="10">
    <location>
        <begin position="60"/>
        <end position="80"/>
    </location>
</feature>
<dbReference type="GO" id="GO:0015628">
    <property type="term" value="P:protein secretion by the type II secretion system"/>
    <property type="evidence" value="ECO:0007669"/>
    <property type="project" value="InterPro"/>
</dbReference>
<dbReference type="AlphaFoldDB" id="A0AA42L833"/>
<keyword evidence="9 10" id="KW-0472">Membrane</keyword>
<evidence type="ECO:0000256" key="1">
    <source>
        <dbReference type="ARBA" id="ARBA00004377"/>
    </source>
</evidence>
<proteinExistence type="inferred from homology"/>
<comment type="subcellular location">
    <subcellularLocation>
        <location evidence="1">Cell inner membrane</location>
        <topology evidence="1">Single-pass membrane protein</topology>
    </subcellularLocation>
</comment>
<evidence type="ECO:0000256" key="10">
    <source>
        <dbReference type="SAM" id="Phobius"/>
    </source>
</evidence>
<keyword evidence="7 10" id="KW-0812">Transmembrane</keyword>